<evidence type="ECO:0000313" key="4">
    <source>
        <dbReference type="WormBase" id="C42D4.4"/>
    </source>
</evidence>
<reference evidence="2 3" key="1">
    <citation type="journal article" date="1998" name="Science">
        <title>Genome sequence of the nematode C. elegans: a platform for investigating biology.</title>
        <authorList>
            <consortium name="The C. elegans sequencing consortium"/>
            <person name="Sulson J.E."/>
            <person name="Waterston R."/>
        </authorList>
    </citation>
    <scope>NUCLEOTIDE SEQUENCE [LARGE SCALE GENOMIC DNA]</scope>
    <source>
        <strain evidence="2 3">Bristol N2</strain>
    </source>
</reference>
<dbReference type="InterPro" id="IPR019428">
    <property type="entry name" value="7TM_GPCR_serpentine_rcpt_Str"/>
</dbReference>
<keyword evidence="2" id="KW-0675">Receptor</keyword>
<dbReference type="OMA" id="FQTGWMY"/>
<keyword evidence="1" id="KW-0472">Membrane</keyword>
<dbReference type="OrthoDB" id="5833288at2759"/>
<feature type="transmembrane region" description="Helical" evidence="1">
    <location>
        <begin position="200"/>
        <end position="223"/>
    </location>
</feature>
<proteinExistence type="predicted"/>
<dbReference type="PIR" id="T34162">
    <property type="entry name" value="T34162"/>
</dbReference>
<dbReference type="HOGENOM" id="CLU_036335_4_2_1"/>
<dbReference type="PhylomeDB" id="Q18571"/>
<dbReference type="SUPFAM" id="SSF81321">
    <property type="entry name" value="Family A G protein-coupled receptor-like"/>
    <property type="match status" value="1"/>
</dbReference>
<feature type="transmembrane region" description="Helical" evidence="1">
    <location>
        <begin position="244"/>
        <end position="266"/>
    </location>
</feature>
<organism evidence="2 3">
    <name type="scientific">Caenorhabditis elegans</name>
    <dbReference type="NCBI Taxonomy" id="6239"/>
    <lineage>
        <taxon>Eukaryota</taxon>
        <taxon>Metazoa</taxon>
        <taxon>Ecdysozoa</taxon>
        <taxon>Nematoda</taxon>
        <taxon>Chromadorea</taxon>
        <taxon>Rhabditida</taxon>
        <taxon>Rhabditina</taxon>
        <taxon>Rhabditomorpha</taxon>
        <taxon>Rhabditoidea</taxon>
        <taxon>Rhabditidae</taxon>
        <taxon>Peloderinae</taxon>
        <taxon>Caenorhabditis</taxon>
    </lineage>
</organism>
<feature type="transmembrane region" description="Helical" evidence="1">
    <location>
        <begin position="286"/>
        <end position="306"/>
    </location>
</feature>
<dbReference type="GO" id="GO:0097730">
    <property type="term" value="C:non-motile cilium"/>
    <property type="evidence" value="ECO:0000314"/>
    <property type="project" value="WormBase"/>
</dbReference>
<dbReference type="FunCoup" id="Q18571">
    <property type="interactions" value="26"/>
</dbReference>
<keyword evidence="1" id="KW-0812">Transmembrane</keyword>
<evidence type="ECO:0000256" key="1">
    <source>
        <dbReference type="SAM" id="Phobius"/>
    </source>
</evidence>
<dbReference type="AlphaFoldDB" id="Q18571"/>
<feature type="transmembrane region" description="Helical" evidence="1">
    <location>
        <begin position="12"/>
        <end position="31"/>
    </location>
</feature>
<dbReference type="KEGG" id="cel:CELE_C42D4.4"/>
<protein>
    <submittedName>
        <fullName evidence="2">Seven TM Receptor</fullName>
    </submittedName>
</protein>
<dbReference type="PANTHER" id="PTHR46178">
    <property type="entry name" value="SEVEN TM RECEPTOR"/>
    <property type="match status" value="1"/>
</dbReference>
<name>Q18571_CAEEL</name>
<keyword evidence="3" id="KW-1185">Reference proteome</keyword>
<dbReference type="CTD" id="191978"/>
<dbReference type="PANTHER" id="PTHR46178:SF4">
    <property type="entry name" value="SEVEN TM RECEPTOR"/>
    <property type="match status" value="1"/>
</dbReference>
<evidence type="ECO:0000313" key="2">
    <source>
        <dbReference type="EMBL" id="CCD66616.1"/>
    </source>
</evidence>
<dbReference type="Pfam" id="PF10326">
    <property type="entry name" value="7TM_GPCR_Str"/>
    <property type="match status" value="1"/>
</dbReference>
<dbReference type="SMR" id="Q18571"/>
<keyword evidence="1" id="KW-1133">Transmembrane helix</keyword>
<feature type="transmembrane region" description="Helical" evidence="1">
    <location>
        <begin position="133"/>
        <end position="155"/>
    </location>
</feature>
<dbReference type="RefSeq" id="NP_501131.1">
    <property type="nucleotide sequence ID" value="NM_068730.1"/>
</dbReference>
<dbReference type="AGR" id="WB:WBGene00006109"/>
<dbReference type="InParanoid" id="Q18571"/>
<dbReference type="Proteomes" id="UP000001940">
    <property type="component" value="Chromosome IV"/>
</dbReference>
<feature type="transmembrane region" description="Helical" evidence="1">
    <location>
        <begin position="43"/>
        <end position="61"/>
    </location>
</feature>
<dbReference type="GeneID" id="191978"/>
<dbReference type="PaxDb" id="6239-C42D4.4"/>
<gene>
    <name evidence="2 4" type="primary">str-44</name>
    <name evidence="4" type="ORF">C42D4.4</name>
    <name evidence="2" type="ORF">CELE_C42D4.4</name>
</gene>
<dbReference type="eggNOG" id="ENOG502TGE9">
    <property type="taxonomic scope" value="Eukaryota"/>
</dbReference>
<dbReference type="WormBase" id="C42D4.4">
    <property type="protein sequence ID" value="CE24841"/>
    <property type="gene ID" value="WBGene00006109"/>
    <property type="gene designation" value="str-44"/>
</dbReference>
<dbReference type="EMBL" id="BX284604">
    <property type="protein sequence ID" value="CCD66616.1"/>
    <property type="molecule type" value="Genomic_DNA"/>
</dbReference>
<dbReference type="STRING" id="6239.C42D4.4.1"/>
<accession>Q18571</accession>
<feature type="transmembrane region" description="Helical" evidence="1">
    <location>
        <begin position="88"/>
        <end position="113"/>
    </location>
</feature>
<dbReference type="UCSC" id="C42D4.4">
    <property type="organism name" value="c. elegans"/>
</dbReference>
<sequence>MHISHEFSYTFTQIGFVSTLIFNLLFLYLTAFHIKKITGTYKLMVLIFTFIGIVFSAWELVARPFAHNYNKALIYFSLNSWLQEYPEFLQFAIILFASFYLVILAIIAVQFAFRYFTLCKPHLSKKFGGYGVIVWLLYSLISGFIYGGALGYFGYPDIYSDDYMSDVVEEWYNRTITSFPRFLIIPYAADGSVRWQNIDFLIVGVFILELQYAIIIYCGVRMHTILQKELQQQSIVNQKLQKQFFRALVVQTVVPTFLFVLPIAPFLIGPLLEPIIEIGMNFPTGWMYVILTIYSPIDTIAFMMIVQEYKKALREVFHPILPKRVKVMSELTMPTGPTSTSRAI</sequence>
<evidence type="ECO:0000313" key="3">
    <source>
        <dbReference type="Proteomes" id="UP000001940"/>
    </source>
</evidence>